<organism evidence="3 4">
    <name type="scientific">Maudiozyma saulgeensis</name>
    <dbReference type="NCBI Taxonomy" id="1789683"/>
    <lineage>
        <taxon>Eukaryota</taxon>
        <taxon>Fungi</taxon>
        <taxon>Dikarya</taxon>
        <taxon>Ascomycota</taxon>
        <taxon>Saccharomycotina</taxon>
        <taxon>Saccharomycetes</taxon>
        <taxon>Saccharomycetales</taxon>
        <taxon>Saccharomycetaceae</taxon>
        <taxon>Maudiozyma</taxon>
    </lineage>
</organism>
<dbReference type="FunFam" id="3.40.30.10:FF:000245">
    <property type="entry name" value="Thioredoxin"/>
    <property type="match status" value="1"/>
</dbReference>
<keyword evidence="1" id="KW-1015">Disulfide bond</keyword>
<evidence type="ECO:0000259" key="2">
    <source>
        <dbReference type="PROSITE" id="PS51352"/>
    </source>
</evidence>
<evidence type="ECO:0000313" key="3">
    <source>
        <dbReference type="EMBL" id="SMN20658.1"/>
    </source>
</evidence>
<dbReference type="AlphaFoldDB" id="A0A1X7R4Q2"/>
<dbReference type="InterPro" id="IPR013766">
    <property type="entry name" value="Thioredoxin_domain"/>
</dbReference>
<dbReference type="Proteomes" id="UP000196158">
    <property type="component" value="Unassembled WGS sequence"/>
</dbReference>
<dbReference type="PANTHER" id="PTHR10438:SF468">
    <property type="entry name" value="THIOREDOXIN-1-RELATED"/>
    <property type="match status" value="1"/>
</dbReference>
<feature type="domain" description="Thioredoxin" evidence="2">
    <location>
        <begin position="1"/>
        <end position="130"/>
    </location>
</feature>
<dbReference type="PROSITE" id="PS51352">
    <property type="entry name" value="THIOREDOXIN_2"/>
    <property type="match status" value="1"/>
</dbReference>
<accession>A0A1X7R4Q2</accession>
<dbReference type="SUPFAM" id="SSF52833">
    <property type="entry name" value="Thioredoxin-like"/>
    <property type="match status" value="1"/>
</dbReference>
<keyword evidence="4" id="KW-1185">Reference proteome</keyword>
<dbReference type="InterPro" id="IPR050620">
    <property type="entry name" value="Thioredoxin_H-type-like"/>
</dbReference>
<dbReference type="OrthoDB" id="10263751at2759"/>
<sequence length="130" mass="14524">MFTRTSIATYRLSLIAGRRFGSSYSQIPKLSTMQEFQEQILDSKKGVKVIDFYATWCGPCKAMIPHISKLMQEYPNVDFYKVDVDQAMDVARSCDISAMPTFMLVKDGRIASKVVGANPAALENGIKDTQ</sequence>
<name>A0A1X7R4Q2_9SACH</name>
<dbReference type="PANTHER" id="PTHR10438">
    <property type="entry name" value="THIOREDOXIN"/>
    <property type="match status" value="1"/>
</dbReference>
<dbReference type="PRINTS" id="PR00421">
    <property type="entry name" value="THIOREDOXIN"/>
</dbReference>
<dbReference type="PROSITE" id="PS00194">
    <property type="entry name" value="THIOREDOXIN_1"/>
    <property type="match status" value="1"/>
</dbReference>
<reference evidence="3 4" key="1">
    <citation type="submission" date="2017-04" db="EMBL/GenBank/DDBJ databases">
        <authorList>
            <person name="Afonso C.L."/>
            <person name="Miller P.J."/>
            <person name="Scott M.A."/>
            <person name="Spackman E."/>
            <person name="Goraichik I."/>
            <person name="Dimitrov K.M."/>
            <person name="Suarez D.L."/>
            <person name="Swayne D.E."/>
        </authorList>
    </citation>
    <scope>NUCLEOTIDE SEQUENCE [LARGE SCALE GENOMIC DNA]</scope>
</reference>
<dbReference type="InterPro" id="IPR017937">
    <property type="entry name" value="Thioredoxin_CS"/>
</dbReference>
<dbReference type="Gene3D" id="3.40.30.10">
    <property type="entry name" value="Glutaredoxin"/>
    <property type="match status" value="1"/>
</dbReference>
<dbReference type="InterPro" id="IPR036249">
    <property type="entry name" value="Thioredoxin-like_sf"/>
</dbReference>
<protein>
    <submittedName>
        <fullName evidence="3">Similar to Saccharomyces cerevisiae YCR083W TRX3 Mitochondrial thioredoxin</fullName>
    </submittedName>
</protein>
<gene>
    <name evidence="3" type="ORF">KASA_0M00297G</name>
</gene>
<dbReference type="STRING" id="1789683.A0A1X7R4Q2"/>
<evidence type="ECO:0000313" key="4">
    <source>
        <dbReference type="Proteomes" id="UP000196158"/>
    </source>
</evidence>
<dbReference type="CDD" id="cd02947">
    <property type="entry name" value="TRX_family"/>
    <property type="match status" value="1"/>
</dbReference>
<proteinExistence type="predicted"/>
<evidence type="ECO:0000256" key="1">
    <source>
        <dbReference type="ARBA" id="ARBA00023157"/>
    </source>
</evidence>
<dbReference type="EMBL" id="FXLY01000006">
    <property type="protein sequence ID" value="SMN20658.1"/>
    <property type="molecule type" value="Genomic_DNA"/>
</dbReference>
<dbReference type="Pfam" id="PF00085">
    <property type="entry name" value="Thioredoxin"/>
    <property type="match status" value="1"/>
</dbReference>